<accession>A0A0N0PE47</accession>
<evidence type="ECO:0000256" key="2">
    <source>
        <dbReference type="ARBA" id="ARBA00009671"/>
    </source>
</evidence>
<evidence type="ECO:0000256" key="6">
    <source>
        <dbReference type="ARBA" id="ARBA00023136"/>
    </source>
</evidence>
<feature type="domain" description="Anoctamin transmembrane" evidence="9">
    <location>
        <begin position="242"/>
        <end position="383"/>
    </location>
</feature>
<feature type="transmembrane region" description="Helical" evidence="8">
    <location>
        <begin position="426"/>
        <end position="449"/>
    </location>
</feature>
<comment type="caution">
    <text evidence="8">Lacks conserved residue(s) required for the propagation of feature annotation.</text>
</comment>
<evidence type="ECO:0000259" key="9">
    <source>
        <dbReference type="Pfam" id="PF04547"/>
    </source>
</evidence>
<protein>
    <recommendedName>
        <fullName evidence="8">Anoctamin</fullName>
    </recommendedName>
</protein>
<evidence type="ECO:0000256" key="1">
    <source>
        <dbReference type="ARBA" id="ARBA00004651"/>
    </source>
</evidence>
<dbReference type="PANTHER" id="PTHR12308">
    <property type="entry name" value="ANOCTAMIN"/>
    <property type="match status" value="1"/>
</dbReference>
<sequence>MDEWMDNDSAQPKSRATASSKFYIAIARTLEAVDGATPDSNETTVPPKNNPGRTFRDGVRKIDLILVVKDEENLIADPMKNKFLTNIVKTGLEIEFENGVLPIHKKLVFFKVHCPNDVLNNLGNAFGVKCVQIARAEHTMSNKERDWINLIRKEYTQPLQYSSLERSLVVYMTLLNLPFGDRQNYIGLERLMKRNIVVEAYALHDGPYFITQDATSINARQILFYNWVGITNIFTKQPLNVVHEYFGPKVALYFAYYGLYNLFLAIASLAALITLFLAIFFNENYMDLRAPICEGETVDICFQCYDKSQDVVRTVVKTTPYITLTSMEDGGGQKGIFFTAYWFGREKYFNWIWETRNKNFNRNQIRPEFDLNLDTARKSNKTGIVIGIHRGSKIKTLLWYIPVAIFEFQFWRGYKMDDKFLLDETCVLTSCINELAIAFTIVLLLRFVILRKLSRYSRRDAELFTLHYRRPLFLKNKSFSIWSEILKLMVVSLVCSTDTIEAYLREQRKPTGNTLNQYLNLYFHNISKGLIILAVCEQLRGGAAAQRVRCGRATNPPGLRSKYVADAQRFRRVLSAGLRRIVQSLTKWIPTRKHCCWLCYFEDTGDANESIDDFGRIQYQLFNWMRATTLCCFTNE</sequence>
<keyword evidence="4 8" id="KW-0812">Transmembrane</keyword>
<keyword evidence="12" id="KW-1185">Reference proteome</keyword>
<dbReference type="PANTHER" id="PTHR12308:SF84">
    <property type="entry name" value="ANOCTAMIN"/>
    <property type="match status" value="1"/>
</dbReference>
<feature type="transmembrane region" description="Helical" evidence="8">
    <location>
        <begin position="397"/>
        <end position="414"/>
    </location>
</feature>
<organism evidence="11 12">
    <name type="scientific">Papilio machaon</name>
    <name type="common">Old World swallowtail butterfly</name>
    <dbReference type="NCBI Taxonomy" id="76193"/>
    <lineage>
        <taxon>Eukaryota</taxon>
        <taxon>Metazoa</taxon>
        <taxon>Ecdysozoa</taxon>
        <taxon>Arthropoda</taxon>
        <taxon>Hexapoda</taxon>
        <taxon>Insecta</taxon>
        <taxon>Pterygota</taxon>
        <taxon>Neoptera</taxon>
        <taxon>Endopterygota</taxon>
        <taxon>Lepidoptera</taxon>
        <taxon>Glossata</taxon>
        <taxon>Ditrysia</taxon>
        <taxon>Papilionoidea</taxon>
        <taxon>Papilionidae</taxon>
        <taxon>Papilioninae</taxon>
        <taxon>Papilio</taxon>
    </lineage>
</organism>
<gene>
    <name evidence="11" type="ORF">RR48_04636</name>
</gene>
<dbReference type="GO" id="GO:0005254">
    <property type="term" value="F:chloride channel activity"/>
    <property type="evidence" value="ECO:0007669"/>
    <property type="project" value="TreeGrafter"/>
</dbReference>
<keyword evidence="7" id="KW-0325">Glycoprotein</keyword>
<evidence type="ECO:0000256" key="3">
    <source>
        <dbReference type="ARBA" id="ARBA00022475"/>
    </source>
</evidence>
<dbReference type="InParanoid" id="A0A0N0PE47"/>
<evidence type="ECO:0000256" key="8">
    <source>
        <dbReference type="RuleBase" id="RU280814"/>
    </source>
</evidence>
<keyword evidence="6 8" id="KW-0472">Membrane</keyword>
<dbReference type="InterPro" id="IPR007632">
    <property type="entry name" value="Anoctamin"/>
</dbReference>
<feature type="domain" description="Anoctamin dimerisation" evidence="10">
    <location>
        <begin position="55"/>
        <end position="153"/>
    </location>
</feature>
<evidence type="ECO:0000256" key="5">
    <source>
        <dbReference type="ARBA" id="ARBA00022989"/>
    </source>
</evidence>
<dbReference type="InterPro" id="IPR032394">
    <property type="entry name" value="Anoct_dimer"/>
</dbReference>
<dbReference type="InterPro" id="IPR049452">
    <property type="entry name" value="Anoctamin_TM"/>
</dbReference>
<evidence type="ECO:0000256" key="7">
    <source>
        <dbReference type="ARBA" id="ARBA00023180"/>
    </source>
</evidence>
<dbReference type="Proteomes" id="UP000053240">
    <property type="component" value="Unassembled WGS sequence"/>
</dbReference>
<comment type="subcellular location">
    <subcellularLocation>
        <location evidence="1">Cell membrane</location>
        <topology evidence="1">Multi-pass membrane protein</topology>
    </subcellularLocation>
    <subcellularLocation>
        <location evidence="8">Membrane</location>
        <topology evidence="8">Multi-pass membrane protein</topology>
    </subcellularLocation>
</comment>
<evidence type="ECO:0000313" key="11">
    <source>
        <dbReference type="EMBL" id="KPJ19205.1"/>
    </source>
</evidence>
<keyword evidence="5 8" id="KW-1133">Transmembrane helix</keyword>
<reference evidence="11 12" key="1">
    <citation type="journal article" date="2015" name="Nat. Commun.">
        <title>Outbred genome sequencing and CRISPR/Cas9 gene editing in butterflies.</title>
        <authorList>
            <person name="Li X."/>
            <person name="Fan D."/>
            <person name="Zhang W."/>
            <person name="Liu G."/>
            <person name="Zhang L."/>
            <person name="Zhao L."/>
            <person name="Fang X."/>
            <person name="Chen L."/>
            <person name="Dong Y."/>
            <person name="Chen Y."/>
            <person name="Ding Y."/>
            <person name="Zhao R."/>
            <person name="Feng M."/>
            <person name="Zhu Y."/>
            <person name="Feng Y."/>
            <person name="Jiang X."/>
            <person name="Zhu D."/>
            <person name="Xiang H."/>
            <person name="Feng X."/>
            <person name="Li S."/>
            <person name="Wang J."/>
            <person name="Zhang G."/>
            <person name="Kronforst M.R."/>
            <person name="Wang W."/>
        </authorList>
    </citation>
    <scope>NUCLEOTIDE SEQUENCE [LARGE SCALE GENOMIC DNA]</scope>
    <source>
        <strain evidence="11">Ya'a_city_454_Pm</strain>
        <tissue evidence="11">Whole body</tissue>
    </source>
</reference>
<comment type="similarity">
    <text evidence="2 8">Belongs to the anoctamin family.</text>
</comment>
<evidence type="ECO:0000313" key="12">
    <source>
        <dbReference type="Proteomes" id="UP000053240"/>
    </source>
</evidence>
<dbReference type="Pfam" id="PF16178">
    <property type="entry name" value="Anoct_dimer"/>
    <property type="match status" value="2"/>
</dbReference>
<dbReference type="Pfam" id="PF04547">
    <property type="entry name" value="Anoctamin"/>
    <property type="match status" value="1"/>
</dbReference>
<dbReference type="GO" id="GO:0046983">
    <property type="term" value="F:protein dimerization activity"/>
    <property type="evidence" value="ECO:0007669"/>
    <property type="project" value="InterPro"/>
</dbReference>
<evidence type="ECO:0000259" key="10">
    <source>
        <dbReference type="Pfam" id="PF16178"/>
    </source>
</evidence>
<evidence type="ECO:0000256" key="4">
    <source>
        <dbReference type="ARBA" id="ARBA00022692"/>
    </source>
</evidence>
<feature type="transmembrane region" description="Helical" evidence="8">
    <location>
        <begin position="254"/>
        <end position="281"/>
    </location>
</feature>
<dbReference type="AlphaFoldDB" id="A0A0N0PE47"/>
<dbReference type="GO" id="GO:0005886">
    <property type="term" value="C:plasma membrane"/>
    <property type="evidence" value="ECO:0007669"/>
    <property type="project" value="UniProtKB-SubCell"/>
</dbReference>
<dbReference type="EMBL" id="KQ459937">
    <property type="protein sequence ID" value="KPJ19205.1"/>
    <property type="molecule type" value="Genomic_DNA"/>
</dbReference>
<proteinExistence type="inferred from homology"/>
<name>A0A0N0PE47_PAPMA</name>
<feature type="domain" description="Anoctamin dimerisation" evidence="10">
    <location>
        <begin position="159"/>
        <end position="239"/>
    </location>
</feature>
<keyword evidence="3" id="KW-1003">Cell membrane</keyword>